<dbReference type="SUPFAM" id="SSF63825">
    <property type="entry name" value="YWTD domain"/>
    <property type="match status" value="1"/>
</dbReference>
<keyword evidence="2" id="KW-1185">Reference proteome</keyword>
<organism evidence="1 2">
    <name type="scientific">Pelosinus propionicus DSM 13327</name>
    <dbReference type="NCBI Taxonomy" id="1123291"/>
    <lineage>
        <taxon>Bacteria</taxon>
        <taxon>Bacillati</taxon>
        <taxon>Bacillota</taxon>
        <taxon>Negativicutes</taxon>
        <taxon>Selenomonadales</taxon>
        <taxon>Sporomusaceae</taxon>
        <taxon>Pelosinus</taxon>
    </lineage>
</organism>
<evidence type="ECO:0000313" key="1">
    <source>
        <dbReference type="EMBL" id="SFL53110.1"/>
    </source>
</evidence>
<dbReference type="EMBL" id="FOTS01000008">
    <property type="protein sequence ID" value="SFL53110.1"/>
    <property type="molecule type" value="Genomic_DNA"/>
</dbReference>
<gene>
    <name evidence="1" type="ORF">SAMN04490355_100810</name>
</gene>
<dbReference type="OrthoDB" id="1681647at2"/>
<dbReference type="RefSeq" id="WP_090933781.1">
    <property type="nucleotide sequence ID" value="NZ_FOTS01000008.1"/>
</dbReference>
<name>A0A1I4IFJ7_9FIRM</name>
<protein>
    <recommendedName>
        <fullName evidence="3">LVIVD repeat-containing protein</fullName>
    </recommendedName>
</protein>
<evidence type="ECO:0008006" key="3">
    <source>
        <dbReference type="Google" id="ProtNLM"/>
    </source>
</evidence>
<dbReference type="Proteomes" id="UP000199520">
    <property type="component" value="Unassembled WGS sequence"/>
</dbReference>
<proteinExistence type="predicted"/>
<dbReference type="AlphaFoldDB" id="A0A1I4IFJ7"/>
<reference evidence="2" key="1">
    <citation type="submission" date="2016-10" db="EMBL/GenBank/DDBJ databases">
        <authorList>
            <person name="Varghese N."/>
            <person name="Submissions S."/>
        </authorList>
    </citation>
    <scope>NUCLEOTIDE SEQUENCE [LARGE SCALE GENOMIC DNA]</scope>
    <source>
        <strain evidence="2">DSM 13327</strain>
    </source>
</reference>
<sequence length="415" mass="44300">MAKKLGYIVTNYSGSDAGDINVVSTTVTVNKAQVPTTTTPVWDLHSNGDSKVHSFFDTSSNLRVVVDQYDFSTGTSPGLRIYDPSTSTWTAVTTPRNWSGIENLYGVVKSGNYLYAIDYDGANVVKISLTGATPYTVAGTYHFASGISGYEDHGVAIAAVGDYVYALFITSDASASNYQNSTVVKLDVSGTNPTYVSQASVGKNAFTLEYYDGKFYVACIGGMQQAGSYNAASQLNVVTISTMGVTTPFTASATIPGDFRDIVFSNSGDAYILTGYYDSSYTNLIGKLYKTTAANINAATPSIGTAVDTFTTAGYFWATLYEDVSGGNTDYFWFAKGNPIQIYQPAPTTSPATPFATKTPADLGNSPRNVSINWITPFWEPSSPLARKGAPRSFAAHAKLAVDAKKAALELEDKK</sequence>
<evidence type="ECO:0000313" key="2">
    <source>
        <dbReference type="Proteomes" id="UP000199520"/>
    </source>
</evidence>
<dbReference type="STRING" id="1123291.SAMN04490355_100810"/>
<accession>A0A1I4IFJ7</accession>